<proteinExistence type="predicted"/>
<comment type="caution">
    <text evidence="1">The sequence shown here is derived from an EMBL/GenBank/DDBJ whole genome shotgun (WGS) entry which is preliminary data.</text>
</comment>
<dbReference type="EMBL" id="RWIC01000474">
    <property type="protein sequence ID" value="TKC43416.1"/>
    <property type="molecule type" value="Genomic_DNA"/>
</dbReference>
<protein>
    <submittedName>
        <fullName evidence="1">Uncharacterized protein</fullName>
    </submittedName>
</protein>
<organism evidence="1 2">
    <name type="scientific">Monodon monoceros</name>
    <name type="common">Narwhal</name>
    <name type="synonym">Ceratodon monodon</name>
    <dbReference type="NCBI Taxonomy" id="40151"/>
    <lineage>
        <taxon>Eukaryota</taxon>
        <taxon>Metazoa</taxon>
        <taxon>Chordata</taxon>
        <taxon>Craniata</taxon>
        <taxon>Vertebrata</taxon>
        <taxon>Euteleostomi</taxon>
        <taxon>Mammalia</taxon>
        <taxon>Eutheria</taxon>
        <taxon>Laurasiatheria</taxon>
        <taxon>Artiodactyla</taxon>
        <taxon>Whippomorpha</taxon>
        <taxon>Cetacea</taxon>
        <taxon>Odontoceti</taxon>
        <taxon>Monodontidae</taxon>
        <taxon>Monodon</taxon>
    </lineage>
</organism>
<gene>
    <name evidence="1" type="ORF">EI555_008282</name>
</gene>
<evidence type="ECO:0000313" key="1">
    <source>
        <dbReference type="EMBL" id="TKC43416.1"/>
    </source>
</evidence>
<dbReference type="Proteomes" id="UP000308365">
    <property type="component" value="Unassembled WGS sequence"/>
</dbReference>
<reference evidence="2" key="1">
    <citation type="journal article" date="2019" name="IScience">
        <title>Narwhal Genome Reveals Long-Term Low Genetic Diversity despite Current Large Abundance Size.</title>
        <authorList>
            <person name="Westbury M.V."/>
            <person name="Petersen B."/>
            <person name="Garde E."/>
            <person name="Heide-Jorgensen M.P."/>
            <person name="Lorenzen E.D."/>
        </authorList>
    </citation>
    <scope>NUCLEOTIDE SEQUENCE [LARGE SCALE GENOMIC DNA]</scope>
</reference>
<dbReference type="AlphaFoldDB" id="A0A4U1F496"/>
<sequence>MLVTHITGPALLCSVAFMPPPRCLTLSFPGSSSSFNMSNSGDLFMSVQSLNGDSYQGAQVGANVQSQVGTQPMCRQVNALASKSPQWIPFAMLSARQEDTVTDSQPVRCTVRRASV</sequence>
<accession>A0A4U1F496</accession>
<name>A0A4U1F496_MONMO</name>
<evidence type="ECO:0000313" key="2">
    <source>
        <dbReference type="Proteomes" id="UP000308365"/>
    </source>
</evidence>